<comment type="similarity">
    <text evidence="1">Belongs to the thymidylate kinase family.</text>
</comment>
<dbReference type="GO" id="GO:0005829">
    <property type="term" value="C:cytosol"/>
    <property type="evidence" value="ECO:0007669"/>
    <property type="project" value="TreeGrafter"/>
</dbReference>
<dbReference type="CDD" id="cd01672">
    <property type="entry name" value="TMPK"/>
    <property type="match status" value="1"/>
</dbReference>
<evidence type="ECO:0000256" key="6">
    <source>
        <dbReference type="ARBA" id="ARBA00022777"/>
    </source>
</evidence>
<dbReference type="InterPro" id="IPR018094">
    <property type="entry name" value="Thymidylate_kinase"/>
</dbReference>
<comment type="caution">
    <text evidence="10">The sequence shown here is derived from an EMBL/GenBank/DDBJ whole genome shotgun (WGS) entry which is preliminary data.</text>
</comment>
<dbReference type="Pfam" id="PF02223">
    <property type="entry name" value="Thymidylate_kin"/>
    <property type="match status" value="1"/>
</dbReference>
<evidence type="ECO:0000256" key="8">
    <source>
        <dbReference type="ARBA" id="ARBA00048743"/>
    </source>
</evidence>
<evidence type="ECO:0000256" key="2">
    <source>
        <dbReference type="ARBA" id="ARBA00012980"/>
    </source>
</evidence>
<dbReference type="PANTHER" id="PTHR10344:SF4">
    <property type="entry name" value="UMP-CMP KINASE 2, MITOCHONDRIAL"/>
    <property type="match status" value="1"/>
</dbReference>
<evidence type="ECO:0000313" key="10">
    <source>
        <dbReference type="EMBL" id="KKM22491.1"/>
    </source>
</evidence>
<dbReference type="EMBL" id="LAZR01013322">
    <property type="protein sequence ID" value="KKM22491.1"/>
    <property type="molecule type" value="Genomic_DNA"/>
</dbReference>
<protein>
    <recommendedName>
        <fullName evidence="2">dTMP kinase</fullName>
        <ecNumber evidence="2">2.7.4.9</ecNumber>
    </recommendedName>
</protein>
<dbReference type="AlphaFoldDB" id="A0A0F9I4E2"/>
<dbReference type="PROSITE" id="PS01331">
    <property type="entry name" value="THYMIDYLATE_KINASE"/>
    <property type="match status" value="1"/>
</dbReference>
<dbReference type="InterPro" id="IPR027417">
    <property type="entry name" value="P-loop_NTPase"/>
</dbReference>
<dbReference type="InterPro" id="IPR039430">
    <property type="entry name" value="Thymidylate_kin-like_dom"/>
</dbReference>
<dbReference type="GO" id="GO:0006235">
    <property type="term" value="P:dTTP biosynthetic process"/>
    <property type="evidence" value="ECO:0007669"/>
    <property type="project" value="TreeGrafter"/>
</dbReference>
<evidence type="ECO:0000256" key="5">
    <source>
        <dbReference type="ARBA" id="ARBA00022741"/>
    </source>
</evidence>
<dbReference type="GO" id="GO:0005524">
    <property type="term" value="F:ATP binding"/>
    <property type="evidence" value="ECO:0007669"/>
    <property type="project" value="UniProtKB-KW"/>
</dbReference>
<dbReference type="FunFam" id="3.40.50.300:FF:000225">
    <property type="entry name" value="Thymidylate kinase"/>
    <property type="match status" value="1"/>
</dbReference>
<organism evidence="10">
    <name type="scientific">marine sediment metagenome</name>
    <dbReference type="NCBI Taxonomy" id="412755"/>
    <lineage>
        <taxon>unclassified sequences</taxon>
        <taxon>metagenomes</taxon>
        <taxon>ecological metagenomes</taxon>
    </lineage>
</organism>
<dbReference type="EC" id="2.7.4.9" evidence="2"/>
<comment type="catalytic activity">
    <reaction evidence="8">
        <text>dTMP + ATP = dTDP + ADP</text>
        <dbReference type="Rhea" id="RHEA:13517"/>
        <dbReference type="ChEBI" id="CHEBI:30616"/>
        <dbReference type="ChEBI" id="CHEBI:58369"/>
        <dbReference type="ChEBI" id="CHEBI:63528"/>
        <dbReference type="ChEBI" id="CHEBI:456216"/>
        <dbReference type="EC" id="2.7.4.9"/>
    </reaction>
</comment>
<keyword evidence="4" id="KW-0545">Nucleotide biosynthesis</keyword>
<sequence>MFITFEGIEGSSKTTQAGLLSEWLEDSGVEHLLTKEPGTVLSKECQQIRQLLLSPDNDLSPRAELLLYLADRAQHVDKCIKPALDSGKWVVSDRYSWSTFVYQGFGRDLLDTEPCFRDILSFAAGRLWPDLTFIMDLPVEIGLKRAKSSNVEFEGGDRMEREAIEFHQTLRRGFLVVAENYPKTCVVLNAEKTIEELHEDVKEVLQNFIG</sequence>
<keyword evidence="5" id="KW-0547">Nucleotide-binding</keyword>
<keyword evidence="3" id="KW-0808">Transferase</keyword>
<keyword evidence="6" id="KW-0418">Kinase</keyword>
<proteinExistence type="inferred from homology"/>
<dbReference type="PANTHER" id="PTHR10344">
    <property type="entry name" value="THYMIDYLATE KINASE"/>
    <property type="match status" value="1"/>
</dbReference>
<reference evidence="10" key="1">
    <citation type="journal article" date="2015" name="Nature">
        <title>Complex archaea that bridge the gap between prokaryotes and eukaryotes.</title>
        <authorList>
            <person name="Spang A."/>
            <person name="Saw J.H."/>
            <person name="Jorgensen S.L."/>
            <person name="Zaremba-Niedzwiedzka K."/>
            <person name="Martijn J."/>
            <person name="Lind A.E."/>
            <person name="van Eijk R."/>
            <person name="Schleper C."/>
            <person name="Guy L."/>
            <person name="Ettema T.J."/>
        </authorList>
    </citation>
    <scope>NUCLEOTIDE SEQUENCE</scope>
</reference>
<gene>
    <name evidence="10" type="ORF">LCGC14_1624780</name>
</gene>
<keyword evidence="7" id="KW-0067">ATP-binding</keyword>
<dbReference type="Gene3D" id="3.40.50.300">
    <property type="entry name" value="P-loop containing nucleotide triphosphate hydrolases"/>
    <property type="match status" value="1"/>
</dbReference>
<evidence type="ECO:0000259" key="9">
    <source>
        <dbReference type="Pfam" id="PF02223"/>
    </source>
</evidence>
<dbReference type="GO" id="GO:0006227">
    <property type="term" value="P:dUDP biosynthetic process"/>
    <property type="evidence" value="ECO:0007669"/>
    <property type="project" value="TreeGrafter"/>
</dbReference>
<dbReference type="HAMAP" id="MF_00165">
    <property type="entry name" value="Thymidylate_kinase"/>
    <property type="match status" value="1"/>
</dbReference>
<dbReference type="SUPFAM" id="SSF52540">
    <property type="entry name" value="P-loop containing nucleoside triphosphate hydrolases"/>
    <property type="match status" value="1"/>
</dbReference>
<evidence type="ECO:0000256" key="7">
    <source>
        <dbReference type="ARBA" id="ARBA00022840"/>
    </source>
</evidence>
<feature type="domain" description="Thymidylate kinase-like" evidence="9">
    <location>
        <begin position="5"/>
        <end position="201"/>
    </location>
</feature>
<accession>A0A0F9I4E2</accession>
<dbReference type="GO" id="GO:0004798">
    <property type="term" value="F:dTMP kinase activity"/>
    <property type="evidence" value="ECO:0007669"/>
    <property type="project" value="UniProtKB-EC"/>
</dbReference>
<evidence type="ECO:0000256" key="3">
    <source>
        <dbReference type="ARBA" id="ARBA00022679"/>
    </source>
</evidence>
<dbReference type="InterPro" id="IPR018095">
    <property type="entry name" value="Thymidylate_kin_CS"/>
</dbReference>
<name>A0A0F9I4E2_9ZZZZ</name>
<evidence type="ECO:0000256" key="4">
    <source>
        <dbReference type="ARBA" id="ARBA00022727"/>
    </source>
</evidence>
<dbReference type="GO" id="GO:0006233">
    <property type="term" value="P:dTDP biosynthetic process"/>
    <property type="evidence" value="ECO:0007669"/>
    <property type="project" value="InterPro"/>
</dbReference>
<evidence type="ECO:0000256" key="1">
    <source>
        <dbReference type="ARBA" id="ARBA00009776"/>
    </source>
</evidence>
<dbReference type="NCBIfam" id="TIGR00041">
    <property type="entry name" value="DTMP_kinase"/>
    <property type="match status" value="1"/>
</dbReference>